<dbReference type="AlphaFoldDB" id="A0A7Z7QND0"/>
<dbReference type="EMBL" id="UHEF01000001">
    <property type="protein sequence ID" value="SUM87090.1"/>
    <property type="molecule type" value="Genomic_DNA"/>
</dbReference>
<organism evidence="2">
    <name type="scientific">Staphylococcus schleiferi</name>
    <dbReference type="NCBI Taxonomy" id="1295"/>
    <lineage>
        <taxon>Bacteria</taxon>
        <taxon>Bacillati</taxon>
        <taxon>Bacillota</taxon>
        <taxon>Bacilli</taxon>
        <taxon>Bacillales</taxon>
        <taxon>Staphylococcaceae</taxon>
        <taxon>Staphylococcus</taxon>
    </lineage>
</organism>
<evidence type="ECO:0000313" key="3">
    <source>
        <dbReference type="Proteomes" id="UP000264146"/>
    </source>
</evidence>
<reference evidence="2" key="1">
    <citation type="submission" date="2018-06" db="EMBL/GenBank/DDBJ databases">
        <authorList>
            <consortium name="Pathogen Informatics"/>
            <person name="Doyle S."/>
        </authorList>
    </citation>
    <scope>NUCLEOTIDE SEQUENCE [LARGE SCALE GENOMIC DNA]</scope>
    <source>
        <strain evidence="2">NCTC12218</strain>
    </source>
</reference>
<name>A0A7Z7QND0_STASC</name>
<evidence type="ECO:0000313" key="1">
    <source>
        <dbReference type="EMBL" id="CAD7358914.1"/>
    </source>
</evidence>
<reference evidence="1 3" key="2">
    <citation type="submission" date="2020-11" db="EMBL/GenBank/DDBJ databases">
        <authorList>
            <consortium name="Pathogen Informatics"/>
        </authorList>
    </citation>
    <scope>NUCLEOTIDE SEQUENCE [LARGE SCALE GENOMIC DNA]</scope>
    <source>
        <strain evidence="1 3">NCTC12218</strain>
    </source>
</reference>
<accession>A0A7Z7QND0</accession>
<gene>
    <name evidence="2" type="ORF">NCTC12218_00500</name>
</gene>
<evidence type="ECO:0000313" key="2">
    <source>
        <dbReference type="EMBL" id="SUM87090.1"/>
    </source>
</evidence>
<dbReference type="EMBL" id="LR962863">
    <property type="protein sequence ID" value="CAD7358914.1"/>
    <property type="molecule type" value="Genomic_DNA"/>
</dbReference>
<protein>
    <submittedName>
        <fullName evidence="2">Uncharacterized protein</fullName>
    </submittedName>
</protein>
<sequence length="30" mass="3567">MLYSFIIENDYNHQHAIIFKKEGALLEKNS</sequence>
<proteinExistence type="predicted"/>
<dbReference type="Proteomes" id="UP000264146">
    <property type="component" value="Chromosome"/>
</dbReference>